<dbReference type="InterPro" id="IPR050808">
    <property type="entry name" value="Phage_Integrase"/>
</dbReference>
<dbReference type="GO" id="GO:0006310">
    <property type="term" value="P:DNA recombination"/>
    <property type="evidence" value="ECO:0007669"/>
    <property type="project" value="UniProtKB-KW"/>
</dbReference>
<dbReference type="EMBL" id="DVFV01000069">
    <property type="protein sequence ID" value="HIQ90747.1"/>
    <property type="molecule type" value="Genomic_DNA"/>
</dbReference>
<accession>A0A9D0ZSJ8</accession>
<evidence type="ECO:0000256" key="4">
    <source>
        <dbReference type="ARBA" id="ARBA00023172"/>
    </source>
</evidence>
<evidence type="ECO:0000256" key="2">
    <source>
        <dbReference type="ARBA" id="ARBA00022908"/>
    </source>
</evidence>
<dbReference type="InterPro" id="IPR013762">
    <property type="entry name" value="Integrase-like_cat_sf"/>
</dbReference>
<proteinExistence type="inferred from homology"/>
<evidence type="ECO:0000259" key="5">
    <source>
        <dbReference type="PROSITE" id="PS51898"/>
    </source>
</evidence>
<comment type="similarity">
    <text evidence="1">Belongs to the 'phage' integrase family.</text>
</comment>
<dbReference type="Proteomes" id="UP000886786">
    <property type="component" value="Unassembled WGS sequence"/>
</dbReference>
<keyword evidence="2" id="KW-0229">DNA integration</keyword>
<keyword evidence="3" id="KW-0238">DNA-binding</keyword>
<dbReference type="InterPro" id="IPR002104">
    <property type="entry name" value="Integrase_catalytic"/>
</dbReference>
<dbReference type="InterPro" id="IPR011010">
    <property type="entry name" value="DNA_brk_join_enz"/>
</dbReference>
<evidence type="ECO:0000256" key="1">
    <source>
        <dbReference type="ARBA" id="ARBA00008857"/>
    </source>
</evidence>
<dbReference type="InterPro" id="IPR010998">
    <property type="entry name" value="Integrase_recombinase_N"/>
</dbReference>
<reference evidence="6" key="2">
    <citation type="journal article" date="2021" name="PeerJ">
        <title>Extensive microbial diversity within the chicken gut microbiome revealed by metagenomics and culture.</title>
        <authorList>
            <person name="Gilroy R."/>
            <person name="Ravi A."/>
            <person name="Getino M."/>
            <person name="Pursley I."/>
            <person name="Horton D.L."/>
            <person name="Alikhan N.F."/>
            <person name="Baker D."/>
            <person name="Gharbi K."/>
            <person name="Hall N."/>
            <person name="Watson M."/>
            <person name="Adriaenssens E.M."/>
            <person name="Foster-Nyarko E."/>
            <person name="Jarju S."/>
            <person name="Secka A."/>
            <person name="Antonio M."/>
            <person name="Oren A."/>
            <person name="Chaudhuri R.R."/>
            <person name="La Ragione R."/>
            <person name="Hildebrand F."/>
            <person name="Pallen M.J."/>
        </authorList>
    </citation>
    <scope>NUCLEOTIDE SEQUENCE</scope>
    <source>
        <strain evidence="6">CHK147-3167</strain>
    </source>
</reference>
<dbReference type="PROSITE" id="PS51898">
    <property type="entry name" value="TYR_RECOMBINASE"/>
    <property type="match status" value="1"/>
</dbReference>
<feature type="domain" description="Tyr recombinase" evidence="5">
    <location>
        <begin position="190"/>
        <end position="365"/>
    </location>
</feature>
<reference evidence="6" key="1">
    <citation type="submission" date="2020-10" db="EMBL/GenBank/DDBJ databases">
        <authorList>
            <person name="Gilroy R."/>
        </authorList>
    </citation>
    <scope>NUCLEOTIDE SEQUENCE</scope>
    <source>
        <strain evidence="6">CHK147-3167</strain>
    </source>
</reference>
<keyword evidence="4" id="KW-0233">DNA recombination</keyword>
<dbReference type="PANTHER" id="PTHR30629">
    <property type="entry name" value="PROPHAGE INTEGRASE"/>
    <property type="match status" value="1"/>
</dbReference>
<organism evidence="6 7">
    <name type="scientific">Candidatus Coprosoma intestinipullorum</name>
    <dbReference type="NCBI Taxonomy" id="2840752"/>
    <lineage>
        <taxon>Bacteria</taxon>
        <taxon>Bacillati</taxon>
        <taxon>Bacillota</taxon>
        <taxon>Bacillota incertae sedis</taxon>
        <taxon>Candidatus Coprosoma</taxon>
    </lineage>
</organism>
<name>A0A9D0ZSJ8_9FIRM</name>
<dbReference type="Gene3D" id="1.10.443.10">
    <property type="entry name" value="Intergrase catalytic core"/>
    <property type="match status" value="1"/>
</dbReference>
<protein>
    <submittedName>
        <fullName evidence="6">Tyrosine-type recombinase/integrase</fullName>
    </submittedName>
</protein>
<evidence type="ECO:0000313" key="7">
    <source>
        <dbReference type="Proteomes" id="UP000886786"/>
    </source>
</evidence>
<dbReference type="SUPFAM" id="SSF56349">
    <property type="entry name" value="DNA breaking-rejoining enzymes"/>
    <property type="match status" value="1"/>
</dbReference>
<dbReference type="PANTHER" id="PTHR30629:SF2">
    <property type="entry name" value="PROPHAGE INTEGRASE INTS-RELATED"/>
    <property type="match status" value="1"/>
</dbReference>
<dbReference type="AlphaFoldDB" id="A0A9D0ZSJ8"/>
<dbReference type="Gene3D" id="1.10.150.130">
    <property type="match status" value="1"/>
</dbReference>
<comment type="caution">
    <text evidence="6">The sequence shown here is derived from an EMBL/GenBank/DDBJ whole genome shotgun (WGS) entry which is preliminary data.</text>
</comment>
<evidence type="ECO:0000256" key="3">
    <source>
        <dbReference type="ARBA" id="ARBA00023125"/>
    </source>
</evidence>
<dbReference type="Pfam" id="PF00589">
    <property type="entry name" value="Phage_integrase"/>
    <property type="match status" value="1"/>
</dbReference>
<gene>
    <name evidence="6" type="ORF">IAB27_03865</name>
</gene>
<dbReference type="GO" id="GO:0003677">
    <property type="term" value="F:DNA binding"/>
    <property type="evidence" value="ECO:0007669"/>
    <property type="project" value="UniProtKB-KW"/>
</dbReference>
<dbReference type="GO" id="GO:0015074">
    <property type="term" value="P:DNA integration"/>
    <property type="evidence" value="ECO:0007669"/>
    <property type="project" value="UniProtKB-KW"/>
</dbReference>
<sequence>MKKIKNPKRLKMPNKFGSISFLGEGRRRPFMMRAPATYDDDAKEIRPILGYSDDYYEAYETLLKYHKKSQEKEGTLRFSDLFTLWSEYKKKRFNDLKEKGKLKKNQRVAYAANYDSVYNNQCKPLHNKLLSDLCSADFQNIIDNCDKGYTTRKYIKLLGGQLFEHANYLGIKLDKEIIDRLEVGDTDKSTKHKIFTDDEIDLLWKNLENKQIDPHGIIDIVLINLYTGMRPTELLEMKTSNIDLKHQIMIGGIKTNAGIDREIPIHNKILPLIENRYNLKNEYLITKENSKPILYRHYLDLFKDVMQNLNLDHTPYDCRSTTATKLYNAGIDSLIYKLILGHDVSDITEKHYIKITSEQKVEAINKLK</sequence>
<evidence type="ECO:0000313" key="6">
    <source>
        <dbReference type="EMBL" id="HIQ90747.1"/>
    </source>
</evidence>